<dbReference type="NCBIfam" id="TIGR00966">
    <property type="entry name" value="transloc_SecF"/>
    <property type="match status" value="1"/>
</dbReference>
<dbReference type="GO" id="GO:0043952">
    <property type="term" value="P:protein transport by the Sec complex"/>
    <property type="evidence" value="ECO:0007669"/>
    <property type="project" value="UniProtKB-UniRule"/>
</dbReference>
<dbReference type="FunCoup" id="A0A1B1ADV1">
    <property type="interactions" value="231"/>
</dbReference>
<evidence type="ECO:0000313" key="11">
    <source>
        <dbReference type="EMBL" id="ANP44731.1"/>
    </source>
</evidence>
<dbReference type="Pfam" id="PF07549">
    <property type="entry name" value="Sec_GG"/>
    <property type="match status" value="1"/>
</dbReference>
<keyword evidence="4 9" id="KW-0812">Transmembrane</keyword>
<feature type="transmembrane region" description="Helical" evidence="9">
    <location>
        <begin position="219"/>
        <end position="240"/>
    </location>
</feature>
<keyword evidence="8 9" id="KW-0472">Membrane</keyword>
<dbReference type="NCBIfam" id="TIGR00916">
    <property type="entry name" value="2A0604s01"/>
    <property type="match status" value="1"/>
</dbReference>
<gene>
    <name evidence="9" type="primary">secF</name>
    <name evidence="11" type="ORF">ATE48_01725</name>
</gene>
<dbReference type="InParanoid" id="A0A1B1ADV1"/>
<keyword evidence="2 9" id="KW-0813">Transport</keyword>
<dbReference type="InterPro" id="IPR022813">
    <property type="entry name" value="SecD/SecF_arch_bac"/>
</dbReference>
<dbReference type="GO" id="GO:0006605">
    <property type="term" value="P:protein targeting"/>
    <property type="evidence" value="ECO:0007669"/>
    <property type="project" value="UniProtKB-UniRule"/>
</dbReference>
<dbReference type="GO" id="GO:0015450">
    <property type="term" value="F:protein-transporting ATPase activity"/>
    <property type="evidence" value="ECO:0007669"/>
    <property type="project" value="InterPro"/>
</dbReference>
<dbReference type="Gene3D" id="1.20.1640.10">
    <property type="entry name" value="Multidrug efflux transporter AcrB transmembrane domain"/>
    <property type="match status" value="1"/>
</dbReference>
<sequence length="344" mass="37349">MVWPLVKLIPKKTHFGFVRFAFFASFASIVLVLASFGSMISAGYRESPIALYERATGAPLDRLGSVLTHGFNLGIDFTGGTLMEIHASAPIDIARLREELHQLDIGEVQVQGYSDPHNAMVRLPPQQTEGDADMRAARRAIEEAVPGVQFGASEAVGPKVSGELFVNSLVSLGLAMLLVMGYIWVRFDLQFGVGAVLSLFHDAILTLGIFSFFRIEFTLPVIAALLTVIGYSMNDTVVVFDRMRENFRKYKTMPPPDVIDLSINETLSRTLMTIGTVLLASAALYIWGGPTMEAFAICMLFGTVIATYSSIYIAAPALPLFGDRPGRPSKPATGMMARGNAASE</sequence>
<evidence type="ECO:0000313" key="12">
    <source>
        <dbReference type="Proteomes" id="UP000092498"/>
    </source>
</evidence>
<dbReference type="Pfam" id="PF02355">
    <property type="entry name" value="SecD_SecF_C"/>
    <property type="match status" value="1"/>
</dbReference>
<comment type="similarity">
    <text evidence="9">Belongs to the SecD/SecF family. SecF subfamily.</text>
</comment>
<dbReference type="InterPro" id="IPR055344">
    <property type="entry name" value="SecD_SecF_C_bact"/>
</dbReference>
<dbReference type="GO" id="GO:0005886">
    <property type="term" value="C:plasma membrane"/>
    <property type="evidence" value="ECO:0007669"/>
    <property type="project" value="UniProtKB-SubCell"/>
</dbReference>
<dbReference type="RefSeq" id="WP_066767222.1">
    <property type="nucleotide sequence ID" value="NZ_CP013244.1"/>
</dbReference>
<dbReference type="PANTHER" id="PTHR30081:SF8">
    <property type="entry name" value="PROTEIN TRANSLOCASE SUBUNIT SECF"/>
    <property type="match status" value="1"/>
</dbReference>
<feature type="transmembrane region" description="Helical" evidence="9">
    <location>
        <begin position="20"/>
        <end position="44"/>
    </location>
</feature>
<feature type="transmembrane region" description="Helical" evidence="9">
    <location>
        <begin position="270"/>
        <end position="288"/>
    </location>
</feature>
<dbReference type="Proteomes" id="UP000092498">
    <property type="component" value="Chromosome"/>
</dbReference>
<dbReference type="AlphaFoldDB" id="A0A1B1ADV1"/>
<feature type="domain" description="Protein export membrane protein SecD/SecF C-terminal" evidence="10">
    <location>
        <begin position="144"/>
        <end position="318"/>
    </location>
</feature>
<keyword evidence="12" id="KW-1185">Reference proteome</keyword>
<comment type="function">
    <text evidence="9">Part of the Sec protein translocase complex. Interacts with the SecYEG preprotein conducting channel. SecDF uses the proton motive force (PMF) to complete protein translocation after the ATP-dependent function of SecA.</text>
</comment>
<feature type="transmembrane region" description="Helical" evidence="9">
    <location>
        <begin position="191"/>
        <end position="213"/>
    </location>
</feature>
<keyword evidence="6 9" id="KW-1133">Transmembrane helix</keyword>
<dbReference type="InterPro" id="IPR048634">
    <property type="entry name" value="SecD_SecF_C"/>
</dbReference>
<protein>
    <recommendedName>
        <fullName evidence="9">Protein-export membrane protein SecF</fullName>
    </recommendedName>
</protein>
<evidence type="ECO:0000259" key="10">
    <source>
        <dbReference type="Pfam" id="PF02355"/>
    </source>
</evidence>
<dbReference type="InterPro" id="IPR022646">
    <property type="entry name" value="SecD/SecF_CS"/>
</dbReference>
<evidence type="ECO:0000256" key="9">
    <source>
        <dbReference type="HAMAP-Rule" id="MF_01464"/>
    </source>
</evidence>
<keyword evidence="7 9" id="KW-0811">Translocation</keyword>
<reference evidence="11 12" key="1">
    <citation type="submission" date="2015-11" db="EMBL/GenBank/DDBJ databases">
        <title>Whole-Genome Sequence of Candidatus Oderbacter manganicum from the National Park Lower Oder Valley, Germany.</title>
        <authorList>
            <person name="Braun B."/>
            <person name="Liere K."/>
            <person name="Szewzyk U."/>
        </authorList>
    </citation>
    <scope>NUCLEOTIDE SEQUENCE [LARGE SCALE GENOMIC DNA]</scope>
    <source>
        <strain evidence="11 12">OTSz_A_272</strain>
    </source>
</reference>
<evidence type="ECO:0000256" key="8">
    <source>
        <dbReference type="ARBA" id="ARBA00023136"/>
    </source>
</evidence>
<keyword evidence="3 9" id="KW-1003">Cell membrane</keyword>
<dbReference type="PANTHER" id="PTHR30081">
    <property type="entry name" value="PROTEIN-EXPORT MEMBRANE PROTEIN SEC"/>
    <property type="match status" value="1"/>
</dbReference>
<dbReference type="GO" id="GO:0065002">
    <property type="term" value="P:intracellular protein transmembrane transport"/>
    <property type="evidence" value="ECO:0007669"/>
    <property type="project" value="UniProtKB-UniRule"/>
</dbReference>
<dbReference type="HAMAP" id="MF_01464_B">
    <property type="entry name" value="SecF_B"/>
    <property type="match status" value="1"/>
</dbReference>
<keyword evidence="5 9" id="KW-0653">Protein transport</keyword>
<feature type="transmembrane region" description="Helical" evidence="9">
    <location>
        <begin position="294"/>
        <end position="321"/>
    </location>
</feature>
<name>A0A1B1ADV1_9PROT</name>
<evidence type="ECO:0000256" key="2">
    <source>
        <dbReference type="ARBA" id="ARBA00022448"/>
    </source>
</evidence>
<organism evidence="11 12">
    <name type="scientific">Candidatus Viadribacter manganicus</name>
    <dbReference type="NCBI Taxonomy" id="1759059"/>
    <lineage>
        <taxon>Bacteria</taxon>
        <taxon>Pseudomonadati</taxon>
        <taxon>Pseudomonadota</taxon>
        <taxon>Alphaproteobacteria</taxon>
        <taxon>Hyphomonadales</taxon>
        <taxon>Hyphomonadaceae</taxon>
        <taxon>Candidatus Viadribacter</taxon>
    </lineage>
</organism>
<proteinExistence type="inferred from homology"/>
<evidence type="ECO:0000256" key="5">
    <source>
        <dbReference type="ARBA" id="ARBA00022927"/>
    </source>
</evidence>
<dbReference type="OrthoDB" id="9774769at2"/>
<dbReference type="EMBL" id="CP013244">
    <property type="protein sequence ID" value="ANP44731.1"/>
    <property type="molecule type" value="Genomic_DNA"/>
</dbReference>
<evidence type="ECO:0000256" key="4">
    <source>
        <dbReference type="ARBA" id="ARBA00022692"/>
    </source>
</evidence>
<dbReference type="InterPro" id="IPR022645">
    <property type="entry name" value="SecD/SecF_bac"/>
</dbReference>
<dbReference type="InterPro" id="IPR005665">
    <property type="entry name" value="SecF_bac"/>
</dbReference>
<accession>A0A1B1ADV1</accession>
<comment type="subcellular location">
    <subcellularLocation>
        <location evidence="1 9">Cell membrane</location>
        <topology evidence="1 9">Multi-pass membrane protein</topology>
    </subcellularLocation>
</comment>
<evidence type="ECO:0000256" key="3">
    <source>
        <dbReference type="ARBA" id="ARBA00022475"/>
    </source>
</evidence>
<dbReference type="SUPFAM" id="SSF82866">
    <property type="entry name" value="Multidrug efflux transporter AcrB transmembrane domain"/>
    <property type="match status" value="1"/>
</dbReference>
<evidence type="ECO:0000256" key="7">
    <source>
        <dbReference type="ARBA" id="ARBA00023010"/>
    </source>
</evidence>
<comment type="subunit">
    <text evidence="9">Forms a complex with SecD. Part of the essential Sec protein translocation apparatus which comprises SecA, SecYEG and auxiliary proteins SecDF-YajC and YidC.</text>
</comment>
<evidence type="ECO:0000256" key="1">
    <source>
        <dbReference type="ARBA" id="ARBA00004651"/>
    </source>
</evidence>
<feature type="transmembrane region" description="Helical" evidence="9">
    <location>
        <begin position="164"/>
        <end position="184"/>
    </location>
</feature>
<dbReference type="KEGG" id="cbot:ATE48_01725"/>
<dbReference type="PRINTS" id="PR01755">
    <property type="entry name" value="SECFTRNLCASE"/>
</dbReference>
<dbReference type="STRING" id="1759059.ATE48_01725"/>
<evidence type="ECO:0000256" key="6">
    <source>
        <dbReference type="ARBA" id="ARBA00022989"/>
    </source>
</evidence>